<dbReference type="InterPro" id="IPR008758">
    <property type="entry name" value="Peptidase_S28"/>
</dbReference>
<accession>A0ABQ9P7B7</accession>
<dbReference type="Proteomes" id="UP001169217">
    <property type="component" value="Unassembled WGS sequence"/>
</dbReference>
<evidence type="ECO:0000256" key="3">
    <source>
        <dbReference type="ARBA" id="ARBA00022729"/>
    </source>
</evidence>
<organism evidence="6 7">
    <name type="scientific">Colletotrichum limetticola</name>
    <dbReference type="NCBI Taxonomy" id="1209924"/>
    <lineage>
        <taxon>Eukaryota</taxon>
        <taxon>Fungi</taxon>
        <taxon>Dikarya</taxon>
        <taxon>Ascomycota</taxon>
        <taxon>Pezizomycotina</taxon>
        <taxon>Sordariomycetes</taxon>
        <taxon>Hypocreomycetidae</taxon>
        <taxon>Glomerellales</taxon>
        <taxon>Glomerellaceae</taxon>
        <taxon>Colletotrichum</taxon>
        <taxon>Colletotrichum acutatum species complex</taxon>
    </lineage>
</organism>
<keyword evidence="7" id="KW-1185">Reference proteome</keyword>
<comment type="similarity">
    <text evidence="1">Belongs to the peptidase S28 family.</text>
</comment>
<sequence length="196" mass="21939">MLEDIQESTTGEMSSPLALLTVDVEPRSRNVPGSCPGTLSAWTSVIAPGASAAYHASSAVVQAFDDFWQFFTPIEQALPRTCSADVKLVIKQVDSVLDKGFAKEIDAIKEDFGLETLEDNADFAWYHLRPIIEWASNETAVYEFCDYIETGQQPFIALQALTKAALYFGMVSKYVTYLERMDQFLAEVHRKYTNRS</sequence>
<keyword evidence="5" id="KW-0325">Glycoprotein</keyword>
<dbReference type="InterPro" id="IPR042269">
    <property type="entry name" value="Ser_carbopepase_S28_SKS"/>
</dbReference>
<keyword evidence="2" id="KW-0645">Protease</keyword>
<dbReference type="Gene3D" id="1.20.120.980">
    <property type="entry name" value="Serine carboxypeptidase S28, SKS domain"/>
    <property type="match status" value="1"/>
</dbReference>
<keyword evidence="4" id="KW-0378">Hydrolase</keyword>
<evidence type="ECO:0000313" key="6">
    <source>
        <dbReference type="EMBL" id="KAK0367967.1"/>
    </source>
</evidence>
<protein>
    <submittedName>
        <fullName evidence="6">Serine carboxypeptidase S28</fullName>
    </submittedName>
</protein>
<name>A0ABQ9P7B7_9PEZI</name>
<dbReference type="GO" id="GO:0004180">
    <property type="term" value="F:carboxypeptidase activity"/>
    <property type="evidence" value="ECO:0007669"/>
    <property type="project" value="UniProtKB-KW"/>
</dbReference>
<keyword evidence="6" id="KW-0121">Carboxypeptidase</keyword>
<comment type="caution">
    <text evidence="6">The sequence shown here is derived from an EMBL/GenBank/DDBJ whole genome shotgun (WGS) entry which is preliminary data.</text>
</comment>
<dbReference type="PANTHER" id="PTHR11010">
    <property type="entry name" value="PROTEASE S28 PRO-X CARBOXYPEPTIDASE-RELATED"/>
    <property type="match status" value="1"/>
</dbReference>
<dbReference type="InterPro" id="IPR029058">
    <property type="entry name" value="AB_hydrolase_fold"/>
</dbReference>
<reference evidence="6" key="1">
    <citation type="submission" date="2023-04" db="EMBL/GenBank/DDBJ databases">
        <title>Colletotrichum limetticola genome sequence.</title>
        <authorList>
            <person name="Baroncelli R."/>
        </authorList>
    </citation>
    <scope>NUCLEOTIDE SEQUENCE</scope>
    <source>
        <strain evidence="6">KLA-Anderson</strain>
    </source>
</reference>
<keyword evidence="3" id="KW-0732">Signal</keyword>
<dbReference type="Gene3D" id="3.40.50.1820">
    <property type="entry name" value="alpha/beta hydrolase"/>
    <property type="match status" value="1"/>
</dbReference>
<dbReference type="Pfam" id="PF05577">
    <property type="entry name" value="Peptidase_S28"/>
    <property type="match status" value="1"/>
</dbReference>
<evidence type="ECO:0000256" key="1">
    <source>
        <dbReference type="ARBA" id="ARBA00011079"/>
    </source>
</evidence>
<evidence type="ECO:0000256" key="5">
    <source>
        <dbReference type="ARBA" id="ARBA00023180"/>
    </source>
</evidence>
<evidence type="ECO:0000256" key="2">
    <source>
        <dbReference type="ARBA" id="ARBA00022670"/>
    </source>
</evidence>
<dbReference type="PANTHER" id="PTHR11010:SF23">
    <property type="entry name" value="SERINE PEPTIDASE"/>
    <property type="match status" value="1"/>
</dbReference>
<gene>
    <name evidence="6" type="ORF">CLIM01_14676</name>
</gene>
<proteinExistence type="inferred from homology"/>
<dbReference type="EMBL" id="JARUPT010001001">
    <property type="protein sequence ID" value="KAK0367967.1"/>
    <property type="molecule type" value="Genomic_DNA"/>
</dbReference>
<evidence type="ECO:0000256" key="4">
    <source>
        <dbReference type="ARBA" id="ARBA00022801"/>
    </source>
</evidence>
<evidence type="ECO:0000313" key="7">
    <source>
        <dbReference type="Proteomes" id="UP001169217"/>
    </source>
</evidence>